<dbReference type="InterPro" id="IPR053865">
    <property type="entry name" value="DUF6934"/>
</dbReference>
<protein>
    <submittedName>
        <fullName evidence="1">Uncharacterized protein</fullName>
    </submittedName>
</protein>
<proteinExistence type="predicted"/>
<keyword evidence="2" id="KW-1185">Reference proteome</keyword>
<sequence length="145" mass="16918">MNEKPYPFTLSRTEYRYEFVSVSLEKEVRKIVLLSQTDAINIFNLALLDVLEDGETSDISETRNDDLKTVLATVIQIINTFLTTKPNCLIAFKGSDQRRQRLYRIVISRELSEIRKKFDVFGGIGNTIHLFESNKQFDYYLIQKL</sequence>
<organism evidence="1 2">
    <name type="scientific">Dyadobacter frigoris</name>
    <dbReference type="NCBI Taxonomy" id="2576211"/>
    <lineage>
        <taxon>Bacteria</taxon>
        <taxon>Pseudomonadati</taxon>
        <taxon>Bacteroidota</taxon>
        <taxon>Cytophagia</taxon>
        <taxon>Cytophagales</taxon>
        <taxon>Spirosomataceae</taxon>
        <taxon>Dyadobacter</taxon>
    </lineage>
</organism>
<reference evidence="1 2" key="1">
    <citation type="submission" date="2019-05" db="EMBL/GenBank/DDBJ databases">
        <title>Dyadobacter AR-3-8 sp. nov., isolated from arctic soil.</title>
        <authorList>
            <person name="Chaudhary D.K."/>
        </authorList>
    </citation>
    <scope>NUCLEOTIDE SEQUENCE [LARGE SCALE GENOMIC DNA]</scope>
    <source>
        <strain evidence="1 2">AR-3-8</strain>
    </source>
</reference>
<evidence type="ECO:0000313" key="1">
    <source>
        <dbReference type="EMBL" id="TKT91618.1"/>
    </source>
</evidence>
<dbReference type="Pfam" id="PF22028">
    <property type="entry name" value="DUF6934"/>
    <property type="match status" value="1"/>
</dbReference>
<comment type="caution">
    <text evidence="1">The sequence shown here is derived from an EMBL/GenBank/DDBJ whole genome shotgun (WGS) entry which is preliminary data.</text>
</comment>
<dbReference type="OrthoDB" id="961993at2"/>
<dbReference type="AlphaFoldDB" id="A0A4U6D688"/>
<dbReference type="Proteomes" id="UP000304900">
    <property type="component" value="Unassembled WGS sequence"/>
</dbReference>
<evidence type="ECO:0000313" key="2">
    <source>
        <dbReference type="Proteomes" id="UP000304900"/>
    </source>
</evidence>
<dbReference type="RefSeq" id="WP_137340765.1">
    <property type="nucleotide sequence ID" value="NZ_BSQH01000003.1"/>
</dbReference>
<accession>A0A4U6D688</accession>
<name>A0A4U6D688_9BACT</name>
<dbReference type="EMBL" id="SZVO01000006">
    <property type="protein sequence ID" value="TKT91618.1"/>
    <property type="molecule type" value="Genomic_DNA"/>
</dbReference>
<gene>
    <name evidence="1" type="ORF">FDK13_14730</name>
</gene>